<dbReference type="AlphaFoldDB" id="A0A6B9V7X3"/>
<keyword evidence="1" id="KW-1133">Transmembrane helix</keyword>
<keyword evidence="1" id="KW-0472">Membrane</keyword>
<sequence length="185" mass="19655">MLPLPDAVVPYLRDAEFGDTVPFKDFVVQHEDVRVGGATARCHASDGSTAGGVEEGVLLIEAYMAAGPCLSYATDGRPEYTPTVCKVLHLVTDQRLPDDGQVEQLGPFALAATASELWVVLCVVLGLGGACLDIPFTVLCSTMRHYRHRRLHSAVDVIDAAGQRLACGEGSTMASSDRPVTLGRS</sequence>
<feature type="transmembrane region" description="Helical" evidence="1">
    <location>
        <begin position="117"/>
        <end position="140"/>
    </location>
</feature>
<proteinExistence type="predicted"/>
<gene>
    <name evidence="2" type="ORF">DS421_19g651770</name>
</gene>
<keyword evidence="1" id="KW-0812">Transmembrane</keyword>
<evidence type="ECO:0000256" key="1">
    <source>
        <dbReference type="SAM" id="Phobius"/>
    </source>
</evidence>
<organism evidence="2 3">
    <name type="scientific">Arachis hypogaea</name>
    <name type="common">Peanut</name>
    <dbReference type="NCBI Taxonomy" id="3818"/>
    <lineage>
        <taxon>Eukaryota</taxon>
        <taxon>Viridiplantae</taxon>
        <taxon>Streptophyta</taxon>
        <taxon>Embryophyta</taxon>
        <taxon>Tracheophyta</taxon>
        <taxon>Spermatophyta</taxon>
        <taxon>Magnoliopsida</taxon>
        <taxon>eudicotyledons</taxon>
        <taxon>Gunneridae</taxon>
        <taxon>Pentapetalae</taxon>
        <taxon>rosids</taxon>
        <taxon>fabids</taxon>
        <taxon>Fabales</taxon>
        <taxon>Fabaceae</taxon>
        <taxon>Papilionoideae</taxon>
        <taxon>50 kb inversion clade</taxon>
        <taxon>dalbergioids sensu lato</taxon>
        <taxon>Dalbergieae</taxon>
        <taxon>Pterocarpus clade</taxon>
        <taxon>Arachis</taxon>
    </lineage>
</organism>
<evidence type="ECO:0000313" key="2">
    <source>
        <dbReference type="EMBL" id="QHN77337.1"/>
    </source>
</evidence>
<reference evidence="2 3" key="1">
    <citation type="submission" date="2020-01" db="EMBL/GenBank/DDBJ databases">
        <title>Genome sequence of Arachis hypogaea, cultivar Shitouqi.</title>
        <authorList>
            <person name="Zhuang W."/>
            <person name="Chen H."/>
            <person name="Varshney R."/>
            <person name="Wang D."/>
            <person name="Ming R."/>
        </authorList>
    </citation>
    <scope>NUCLEOTIDE SEQUENCE [LARGE SCALE GENOMIC DNA]</scope>
    <source>
        <tissue evidence="2">Young leaf</tissue>
    </source>
</reference>
<name>A0A6B9V7X3_ARAHY</name>
<accession>A0A6B9V7X3</accession>
<dbReference type="Proteomes" id="UP000464620">
    <property type="component" value="Chromosome B09"/>
</dbReference>
<dbReference type="EMBL" id="CP031001">
    <property type="protein sequence ID" value="QHN77337.1"/>
    <property type="molecule type" value="Genomic_DNA"/>
</dbReference>
<evidence type="ECO:0000313" key="3">
    <source>
        <dbReference type="Proteomes" id="UP000464620"/>
    </source>
</evidence>
<protein>
    <submittedName>
        <fullName evidence="2">Uncharacterized protein</fullName>
    </submittedName>
</protein>